<dbReference type="EMBL" id="FMYW01000004">
    <property type="protein sequence ID" value="SDC27374.1"/>
    <property type="molecule type" value="Genomic_DNA"/>
</dbReference>
<sequence>MDLDYHFGTVYVLSRWADFGSFNARTIAAASQLVDDNFDSTPFSDAEEEKNIARGIQVRYSCQNVWGNISGKGNEDIWIPFHFLPGLQGETEAEKLVCKKHSVMAKRLKYRLYDTTLDNSNYVFRLGVGMHVLADTWAHQEFAGINNAVNQVKDLLFSTQGSMVEKMLDEMLDSTFLSKVLDLVMPLGHAAAVHCPDMPYLWWKSGERFTGGRKNWDEFMDASEELYAILQHVSGVPETGLTMEQRDKLSECFKGFQTDDIDRRYGFWIDRIRENFFDFKDFDDGDKNVEYSIGLILDDMNWRKQFYDEINDHFFWVKQKLEENGIDRLGKKYKGY</sequence>
<reference evidence="2" key="1">
    <citation type="submission" date="2016-10" db="EMBL/GenBank/DDBJ databases">
        <authorList>
            <person name="Varghese N."/>
            <person name="Submissions S."/>
        </authorList>
    </citation>
    <scope>NUCLEOTIDE SEQUENCE [LARGE SCALE GENOMIC DNA]</scope>
    <source>
        <strain evidence="2">DSM 11005</strain>
    </source>
</reference>
<dbReference type="RefSeq" id="WP_143005959.1">
    <property type="nucleotide sequence ID" value="NZ_FMYW01000004.1"/>
</dbReference>
<name>A0A1G6K8R6_9FIRM</name>
<gene>
    <name evidence="1" type="ORF">SAMN04487864_104124</name>
</gene>
<dbReference type="Pfam" id="PF20551">
    <property type="entry name" value="DUF6765"/>
    <property type="match status" value="1"/>
</dbReference>
<proteinExistence type="predicted"/>
<dbReference type="AlphaFoldDB" id="A0A1G6K8R6"/>
<evidence type="ECO:0000313" key="2">
    <source>
        <dbReference type="Proteomes" id="UP000198943"/>
    </source>
</evidence>
<dbReference type="Proteomes" id="UP000198943">
    <property type="component" value="Unassembled WGS sequence"/>
</dbReference>
<keyword evidence="2" id="KW-1185">Reference proteome</keyword>
<dbReference type="OrthoDB" id="569000at2"/>
<dbReference type="InterPro" id="IPR046653">
    <property type="entry name" value="DUF6765"/>
</dbReference>
<accession>A0A1G6K8R6</accession>
<evidence type="ECO:0000313" key="1">
    <source>
        <dbReference type="EMBL" id="SDC27374.1"/>
    </source>
</evidence>
<protein>
    <submittedName>
        <fullName evidence="1">Uncharacterized protein</fullName>
    </submittedName>
</protein>
<organism evidence="1 2">
    <name type="scientific">Succiniclasticum ruminis</name>
    <dbReference type="NCBI Taxonomy" id="40841"/>
    <lineage>
        <taxon>Bacteria</taxon>
        <taxon>Bacillati</taxon>
        <taxon>Bacillota</taxon>
        <taxon>Negativicutes</taxon>
        <taxon>Acidaminococcales</taxon>
        <taxon>Acidaminococcaceae</taxon>
        <taxon>Succiniclasticum</taxon>
    </lineage>
</organism>